<dbReference type="Proteomes" id="UP000501534">
    <property type="component" value="Chromosome"/>
</dbReference>
<gene>
    <name evidence="3" type="ORF">DSM104443_03959</name>
</gene>
<reference evidence="3 4" key="1">
    <citation type="submission" date="2020-04" db="EMBL/GenBank/DDBJ databases">
        <title>Usitatibacter rugosus gen. nov., sp. nov. and Usitatibacter palustris sp. nov., novel members of Usitatibacteraceae fam. nov. within the order Nitrosomonadales isolated from soil.</title>
        <authorList>
            <person name="Huber K.J."/>
            <person name="Neumann-Schaal M."/>
            <person name="Geppert A."/>
            <person name="Luckner M."/>
            <person name="Wanner G."/>
            <person name="Overmann J."/>
        </authorList>
    </citation>
    <scope>NUCLEOTIDE SEQUENCE [LARGE SCALE GENOMIC DNA]</scope>
    <source>
        <strain evidence="3 4">0125_3</strain>
    </source>
</reference>
<dbReference type="PANTHER" id="PTHR43265">
    <property type="entry name" value="ESTERASE ESTD"/>
    <property type="match status" value="1"/>
</dbReference>
<dbReference type="SUPFAM" id="SSF53474">
    <property type="entry name" value="alpha/beta-Hydrolases"/>
    <property type="match status" value="1"/>
</dbReference>
<dbReference type="InterPro" id="IPR046879">
    <property type="entry name" value="KANL3/Tex30_Abhydrolase"/>
</dbReference>
<feature type="domain" description="KANL3/Tex30 alpha/beta hydrolase-like" evidence="2">
    <location>
        <begin position="36"/>
        <end position="215"/>
    </location>
</feature>
<dbReference type="EMBL" id="CP053069">
    <property type="protein sequence ID" value="QJR12865.1"/>
    <property type="molecule type" value="Genomic_DNA"/>
</dbReference>
<dbReference type="AlphaFoldDB" id="A0A6M4H0K3"/>
<accession>A0A6M4H0K3</accession>
<feature type="chain" id="PRO_5027107234" description="KANL3/Tex30 alpha/beta hydrolase-like domain-containing protein" evidence="1">
    <location>
        <begin position="21"/>
        <end position="241"/>
    </location>
</feature>
<dbReference type="Pfam" id="PF20408">
    <property type="entry name" value="Abhydrolase_11"/>
    <property type="match status" value="1"/>
</dbReference>
<dbReference type="Gene3D" id="3.40.50.1820">
    <property type="entry name" value="alpha/beta hydrolase"/>
    <property type="match status" value="1"/>
</dbReference>
<evidence type="ECO:0000256" key="1">
    <source>
        <dbReference type="SAM" id="SignalP"/>
    </source>
</evidence>
<sequence length="241" mass="25865">MVRALLFVAVLLAAEARAQAPEVIAAHPPGKGPFPVMVLGAGQGYHMRLPILEQTASALVKEGVAVYRFDWRFYTRDPAKLEMSPGLAEETADFQAVLALVRADPKVDKTRVFVGGKSLGSLVSYRVFAADPTLKGIALITPVCHQGPIEKMYPGIEREKRPVAFILGDKDPVCPAARFAEYVALPGISNSKQQASLTRGDHAFGYGPDASAEQKGQQAKNIEFVAGYVAEFAAQASKVPN</sequence>
<dbReference type="KEGG" id="uru:DSM104443_03959"/>
<dbReference type="RefSeq" id="WP_171095436.1">
    <property type="nucleotide sequence ID" value="NZ_CP053069.1"/>
</dbReference>
<keyword evidence="4" id="KW-1185">Reference proteome</keyword>
<dbReference type="InterPro" id="IPR053145">
    <property type="entry name" value="AB_hydrolase_Est10"/>
</dbReference>
<organism evidence="3 4">
    <name type="scientific">Usitatibacter rugosus</name>
    <dbReference type="NCBI Taxonomy" id="2732067"/>
    <lineage>
        <taxon>Bacteria</taxon>
        <taxon>Pseudomonadati</taxon>
        <taxon>Pseudomonadota</taxon>
        <taxon>Betaproteobacteria</taxon>
        <taxon>Nitrosomonadales</taxon>
        <taxon>Usitatibacteraceae</taxon>
        <taxon>Usitatibacter</taxon>
    </lineage>
</organism>
<evidence type="ECO:0000259" key="2">
    <source>
        <dbReference type="Pfam" id="PF20408"/>
    </source>
</evidence>
<dbReference type="InterPro" id="IPR029058">
    <property type="entry name" value="AB_hydrolase_fold"/>
</dbReference>
<proteinExistence type="predicted"/>
<name>A0A6M4H0K3_9PROT</name>
<evidence type="ECO:0000313" key="3">
    <source>
        <dbReference type="EMBL" id="QJR12865.1"/>
    </source>
</evidence>
<protein>
    <recommendedName>
        <fullName evidence="2">KANL3/Tex30 alpha/beta hydrolase-like domain-containing protein</fullName>
    </recommendedName>
</protein>
<keyword evidence="1" id="KW-0732">Signal</keyword>
<dbReference type="GO" id="GO:0052689">
    <property type="term" value="F:carboxylic ester hydrolase activity"/>
    <property type="evidence" value="ECO:0007669"/>
    <property type="project" value="TreeGrafter"/>
</dbReference>
<evidence type="ECO:0000313" key="4">
    <source>
        <dbReference type="Proteomes" id="UP000501534"/>
    </source>
</evidence>
<feature type="signal peptide" evidence="1">
    <location>
        <begin position="1"/>
        <end position="20"/>
    </location>
</feature>
<dbReference type="PANTHER" id="PTHR43265:SF1">
    <property type="entry name" value="ESTERASE ESTD"/>
    <property type="match status" value="1"/>
</dbReference>